<dbReference type="Proteomes" id="UP000016648">
    <property type="component" value="Unassembled WGS sequence"/>
</dbReference>
<name>U2P3Z8_9BACT</name>
<dbReference type="Gene3D" id="3.30.530.80">
    <property type="match status" value="1"/>
</dbReference>
<dbReference type="PATRIC" id="fig|1115809.3.peg.2407"/>
<dbReference type="Pfam" id="PF14730">
    <property type="entry name" value="DUF4468"/>
    <property type="match status" value="1"/>
</dbReference>
<feature type="signal peptide" evidence="2">
    <location>
        <begin position="1"/>
        <end position="25"/>
    </location>
</feature>
<keyword evidence="2" id="KW-0732">Signal</keyword>
<sequence length="267" mass="30319">MTTMRVHVFLSTLLFVSMTAQVGYAQSNRTLEEAQKKLEKAQKELEKAKREMEEASKGKSVKEREDSTTAGWAVPVARQKGVRTNLKSEKSEANEQMSNAKYLSGAVPVNAEGKVVFSLLLPVPGKSAKDIYEMAYKQLTLLTESENQFDESTIALVNPKTNVIAAKFKEWLVFSNNFLSLDRAVFYYTIIAHCADGELNLSLERISYEYETDRPSGFKSKAEDLITDKEALNKKGTKLNRLTGKFRRKTIDRKDQIFESFKELFKQ</sequence>
<evidence type="ECO:0000256" key="1">
    <source>
        <dbReference type="SAM" id="MobiDB-lite"/>
    </source>
</evidence>
<evidence type="ECO:0000313" key="4">
    <source>
        <dbReference type="EMBL" id="ERK38404.1"/>
    </source>
</evidence>
<evidence type="ECO:0000259" key="3">
    <source>
        <dbReference type="Pfam" id="PF14730"/>
    </source>
</evidence>
<reference evidence="4 5" key="1">
    <citation type="submission" date="2013-08" db="EMBL/GenBank/DDBJ databases">
        <authorList>
            <person name="Durkin A.S."/>
            <person name="Haft D.R."/>
            <person name="McCorrison J."/>
            <person name="Torralba M."/>
            <person name="Gillis M."/>
            <person name="Haft D.H."/>
            <person name="Methe B."/>
            <person name="Sutton G."/>
            <person name="Nelson K.E."/>
        </authorList>
    </citation>
    <scope>NUCLEOTIDE SEQUENCE [LARGE SCALE GENOMIC DNA]</scope>
    <source>
        <strain evidence="4 5">F0067</strain>
    </source>
</reference>
<comment type="caution">
    <text evidence="4">The sequence shown here is derived from an EMBL/GenBank/DDBJ whole genome shotgun (WGS) entry which is preliminary data.</text>
</comment>
<feature type="chain" id="PRO_5004632213" evidence="2">
    <location>
        <begin position="26"/>
        <end position="267"/>
    </location>
</feature>
<accession>U2P3Z8</accession>
<organism evidence="4 5">
    <name type="scientific">Segatella baroniae F0067</name>
    <dbReference type="NCBI Taxonomy" id="1115809"/>
    <lineage>
        <taxon>Bacteria</taxon>
        <taxon>Pseudomonadati</taxon>
        <taxon>Bacteroidota</taxon>
        <taxon>Bacteroidia</taxon>
        <taxon>Bacteroidales</taxon>
        <taxon>Prevotellaceae</taxon>
        <taxon>Segatella</taxon>
    </lineage>
</organism>
<evidence type="ECO:0000256" key="2">
    <source>
        <dbReference type="SAM" id="SignalP"/>
    </source>
</evidence>
<feature type="region of interest" description="Disordered" evidence="1">
    <location>
        <begin position="42"/>
        <end position="70"/>
    </location>
</feature>
<keyword evidence="5" id="KW-1185">Reference proteome</keyword>
<evidence type="ECO:0000313" key="5">
    <source>
        <dbReference type="Proteomes" id="UP000016648"/>
    </source>
</evidence>
<gene>
    <name evidence="4" type="ORF">HMPREF9135_0973</name>
</gene>
<proteinExistence type="predicted"/>
<feature type="domain" description="DUF4468" evidence="3">
    <location>
        <begin position="120"/>
        <end position="208"/>
    </location>
</feature>
<dbReference type="CDD" id="cd12190">
    <property type="entry name" value="Bacova_04320_like"/>
    <property type="match status" value="1"/>
</dbReference>
<feature type="compositionally biased region" description="Basic and acidic residues" evidence="1">
    <location>
        <begin position="42"/>
        <end position="67"/>
    </location>
</feature>
<dbReference type="AlphaFoldDB" id="U2P3Z8"/>
<protein>
    <submittedName>
        <fullName evidence="4">TBP-like domain protein</fullName>
    </submittedName>
</protein>
<dbReference type="InterPro" id="IPR027823">
    <property type="entry name" value="DUF4468"/>
</dbReference>
<dbReference type="EMBL" id="AWEY01000039">
    <property type="protein sequence ID" value="ERK38404.1"/>
    <property type="molecule type" value="Genomic_DNA"/>
</dbReference>